<evidence type="ECO:0000256" key="1">
    <source>
        <dbReference type="SAM" id="SignalP"/>
    </source>
</evidence>
<dbReference type="GO" id="GO:0006508">
    <property type="term" value="P:proteolysis"/>
    <property type="evidence" value="ECO:0007669"/>
    <property type="project" value="UniProtKB-KW"/>
</dbReference>
<dbReference type="InterPro" id="IPR005151">
    <property type="entry name" value="Tail-specific_protease"/>
</dbReference>
<evidence type="ECO:0000259" key="2">
    <source>
        <dbReference type="Pfam" id="PF03572"/>
    </source>
</evidence>
<dbReference type="InterPro" id="IPR029045">
    <property type="entry name" value="ClpP/crotonase-like_dom_sf"/>
</dbReference>
<keyword evidence="3" id="KW-0378">Hydrolase</keyword>
<gene>
    <name evidence="3" type="ORF">DFR46_0867</name>
</gene>
<comment type="caution">
    <text evidence="3">The sequence shown here is derived from an EMBL/GenBank/DDBJ whole genome shotgun (WGS) entry which is preliminary data.</text>
</comment>
<accession>A0A3D9FDK2</accession>
<keyword evidence="4" id="KW-1185">Reference proteome</keyword>
<protein>
    <submittedName>
        <fullName evidence="3">C-terminal processing protease CtpA/Prc</fullName>
    </submittedName>
</protein>
<dbReference type="EMBL" id="QRDP01000004">
    <property type="protein sequence ID" value="RED15859.1"/>
    <property type="molecule type" value="Genomic_DNA"/>
</dbReference>
<organism evidence="3 4">
    <name type="scientific">Parasphingopyxis lamellibrachiae</name>
    <dbReference type="NCBI Taxonomy" id="680125"/>
    <lineage>
        <taxon>Bacteria</taxon>
        <taxon>Pseudomonadati</taxon>
        <taxon>Pseudomonadota</taxon>
        <taxon>Alphaproteobacteria</taxon>
        <taxon>Sphingomonadales</taxon>
        <taxon>Sphingomonadaceae</taxon>
        <taxon>Parasphingopyxis</taxon>
    </lineage>
</organism>
<evidence type="ECO:0000313" key="3">
    <source>
        <dbReference type="EMBL" id="RED15859.1"/>
    </source>
</evidence>
<name>A0A3D9FDK2_9SPHN</name>
<dbReference type="GO" id="GO:0008236">
    <property type="term" value="F:serine-type peptidase activity"/>
    <property type="evidence" value="ECO:0007669"/>
    <property type="project" value="InterPro"/>
</dbReference>
<feature type="domain" description="Tail specific protease" evidence="2">
    <location>
        <begin position="230"/>
        <end position="409"/>
    </location>
</feature>
<dbReference type="RefSeq" id="WP_162843389.1">
    <property type="nucleotide sequence ID" value="NZ_QRDP01000004.1"/>
</dbReference>
<dbReference type="SUPFAM" id="SSF52096">
    <property type="entry name" value="ClpP/crotonase"/>
    <property type="match status" value="1"/>
</dbReference>
<dbReference type="AlphaFoldDB" id="A0A3D9FDK2"/>
<keyword evidence="3" id="KW-0645">Protease</keyword>
<reference evidence="3 4" key="1">
    <citation type="submission" date="2018-07" db="EMBL/GenBank/DDBJ databases">
        <title>Genomic Encyclopedia of Type Strains, Phase IV (KMG-IV): sequencing the most valuable type-strain genomes for metagenomic binning, comparative biology and taxonomic classification.</title>
        <authorList>
            <person name="Goeker M."/>
        </authorList>
    </citation>
    <scope>NUCLEOTIDE SEQUENCE [LARGE SCALE GENOMIC DNA]</scope>
    <source>
        <strain evidence="3 4">DSM 26725</strain>
    </source>
</reference>
<dbReference type="Proteomes" id="UP000256310">
    <property type="component" value="Unassembled WGS sequence"/>
</dbReference>
<proteinExistence type="predicted"/>
<dbReference type="Gene3D" id="3.90.226.10">
    <property type="entry name" value="2-enoyl-CoA Hydratase, Chain A, domain 1"/>
    <property type="match status" value="1"/>
</dbReference>
<sequence length="437" mass="47498">MMKSRFRSIALIVMASMFFGEAALAQIDAHHLQTDVEAWRHWMGSTHPDLSHSADAQLLDAAFESLEQGFQGEYDSRTAWYALATINPLLNDAHSGIRLPDTAYEAAIERGAAAFTLPVRVTDGRLFVAGNIQPSSPLNPDEEILAVNGQPAATLVTELEPRMRGESSGLRERVLSLRFPIALWALQGDRQFHNVTVERDDGPETIGLDPTRDIAVSDSGVYALDIRGPVAVMRVDSFEAPREEEFATFLSDAFARIDAGNIDRLIVDLRGNGGGARQLSDRLMAYITTARYTPISAVKARIVAENQALIPGSQIGQVIDMPFAQWAEPPVELDHRFEGTTVILIGPTSYSQTIAFAVTVQDFEIAEIAGTPTEGPANQTGQVQRFTLPETGLVVQAPLYIFTRPSGEAGRAPLVPDRLIPGQGQEQLAALIAALDE</sequence>
<feature type="chain" id="PRO_5017775842" evidence="1">
    <location>
        <begin position="26"/>
        <end position="437"/>
    </location>
</feature>
<dbReference type="Pfam" id="PF03572">
    <property type="entry name" value="Peptidase_S41"/>
    <property type="match status" value="1"/>
</dbReference>
<keyword evidence="1" id="KW-0732">Signal</keyword>
<evidence type="ECO:0000313" key="4">
    <source>
        <dbReference type="Proteomes" id="UP000256310"/>
    </source>
</evidence>
<feature type="signal peptide" evidence="1">
    <location>
        <begin position="1"/>
        <end position="25"/>
    </location>
</feature>